<evidence type="ECO:0000313" key="1">
    <source>
        <dbReference type="EMBL" id="MDR7297060.1"/>
    </source>
</evidence>
<evidence type="ECO:0000313" key="2">
    <source>
        <dbReference type="Proteomes" id="UP001180536"/>
    </source>
</evidence>
<gene>
    <name evidence="1" type="ORF">J2X16_002407</name>
</gene>
<reference evidence="1 2" key="1">
    <citation type="submission" date="2023-07" db="EMBL/GenBank/DDBJ databases">
        <title>Sorghum-associated microbial communities from plants grown in Nebraska, USA.</title>
        <authorList>
            <person name="Schachtman D."/>
        </authorList>
    </citation>
    <scope>NUCLEOTIDE SEQUENCE [LARGE SCALE GENOMIC DNA]</scope>
    <source>
        <strain evidence="1 2">BE310</strain>
    </source>
</reference>
<evidence type="ECO:0008006" key="3">
    <source>
        <dbReference type="Google" id="ProtNLM"/>
    </source>
</evidence>
<comment type="caution">
    <text evidence="1">The sequence shown here is derived from an EMBL/GenBank/DDBJ whole genome shotgun (WGS) entry which is preliminary data.</text>
</comment>
<organism evidence="1 2">
    <name type="scientific">Pelomonas aquatica</name>
    <dbReference type="NCBI Taxonomy" id="431058"/>
    <lineage>
        <taxon>Bacteria</taxon>
        <taxon>Pseudomonadati</taxon>
        <taxon>Pseudomonadota</taxon>
        <taxon>Betaproteobacteria</taxon>
        <taxon>Burkholderiales</taxon>
        <taxon>Sphaerotilaceae</taxon>
        <taxon>Roseateles</taxon>
    </lineage>
</organism>
<dbReference type="EMBL" id="JAVDXQ010000003">
    <property type="protein sequence ID" value="MDR7297060.1"/>
    <property type="molecule type" value="Genomic_DNA"/>
</dbReference>
<protein>
    <recommendedName>
        <fullName evidence="3">KfrA N-terminal DNA-binding domain-containing protein</fullName>
    </recommendedName>
</protein>
<sequence length="207" mass="22593">MELFHEVSSRLDPRRLEGVRRIGPGDDGCGVTVKPVVLDNGPFELGDAEVRKIHDWLIENGSWARTQKAMEQYQADQAHARAEERAQLELQLRAELTAQLRPQLLAEAEKEIEARQRPPLVEAIAALEAAGASVREEAGRLASAGHRLTARRGRGRSSQDTAVAELLDMTLALRVKAFGDFEAACKAAGLMAGRRGGPAKRKGTKAR</sequence>
<accession>A0ABU1ZAQ8</accession>
<name>A0ABU1ZAQ8_9BURK</name>
<dbReference type="Proteomes" id="UP001180536">
    <property type="component" value="Unassembled WGS sequence"/>
</dbReference>
<keyword evidence="2" id="KW-1185">Reference proteome</keyword>
<proteinExistence type="predicted"/>